<sequence>MILSSLNAAISPATKRNIRNSCSPHEADLHVCTSSRVQARLPPTINPNPETSLSWIPPPPGWIYGHWFITHSSQPTYVPLLNFQNDLYPVFPQTAGAFIQNHDLSSYQLSGSSVIHTAYGIDTPRRSTQKSLGPEWDHVYDFMGAGALSAVNNTWELLAWGYDTCGHRYLVIYETPVAASGAPACLDLQVETDTTPSPETLQEIFHALRKLENEDLSRLVDQTIPLVQNGARNGMGPVECGVDCINNT</sequence>
<gene>
    <name evidence="1" type="ORF">NLI96_g10862</name>
</gene>
<protein>
    <submittedName>
        <fullName evidence="1">Uncharacterized protein</fullName>
    </submittedName>
</protein>
<keyword evidence="2" id="KW-1185">Reference proteome</keyword>
<evidence type="ECO:0000313" key="1">
    <source>
        <dbReference type="EMBL" id="KAJ3476875.1"/>
    </source>
</evidence>
<accession>A0AAD5UT63</accession>
<comment type="caution">
    <text evidence="1">The sequence shown here is derived from an EMBL/GenBank/DDBJ whole genome shotgun (WGS) entry which is preliminary data.</text>
</comment>
<organism evidence="1 2">
    <name type="scientific">Meripilus lineatus</name>
    <dbReference type="NCBI Taxonomy" id="2056292"/>
    <lineage>
        <taxon>Eukaryota</taxon>
        <taxon>Fungi</taxon>
        <taxon>Dikarya</taxon>
        <taxon>Basidiomycota</taxon>
        <taxon>Agaricomycotina</taxon>
        <taxon>Agaricomycetes</taxon>
        <taxon>Polyporales</taxon>
        <taxon>Meripilaceae</taxon>
        <taxon>Meripilus</taxon>
    </lineage>
</organism>
<name>A0AAD5UT63_9APHY</name>
<dbReference type="AlphaFoldDB" id="A0AAD5UT63"/>
<proteinExistence type="predicted"/>
<dbReference type="Proteomes" id="UP001212997">
    <property type="component" value="Unassembled WGS sequence"/>
</dbReference>
<reference evidence="1" key="1">
    <citation type="submission" date="2022-07" db="EMBL/GenBank/DDBJ databases">
        <title>Genome Sequence of Physisporinus lineatus.</title>
        <authorList>
            <person name="Buettner E."/>
        </authorList>
    </citation>
    <scope>NUCLEOTIDE SEQUENCE</scope>
    <source>
        <strain evidence="1">VT162</strain>
    </source>
</reference>
<dbReference type="EMBL" id="JANAWD010000658">
    <property type="protein sequence ID" value="KAJ3476875.1"/>
    <property type="molecule type" value="Genomic_DNA"/>
</dbReference>
<evidence type="ECO:0000313" key="2">
    <source>
        <dbReference type="Proteomes" id="UP001212997"/>
    </source>
</evidence>